<name>A0A3N3E1S8_9VIBR</name>
<evidence type="ECO:0000313" key="9">
    <source>
        <dbReference type="EMBL" id="ROV60662.1"/>
    </source>
</evidence>
<gene>
    <name evidence="9" type="ORF">EGH82_08525</name>
</gene>
<evidence type="ECO:0000256" key="1">
    <source>
        <dbReference type="ARBA" id="ARBA00004418"/>
    </source>
</evidence>
<keyword evidence="7" id="KW-0812">Transmembrane</keyword>
<keyword evidence="5" id="KW-0574">Periplasm</keyword>
<dbReference type="InterPro" id="IPR031811">
    <property type="entry name" value="ALGX/ALGJ_SGNH-like"/>
</dbReference>
<comment type="subcellular location">
    <subcellularLocation>
        <location evidence="1">Periplasm</location>
    </subcellularLocation>
</comment>
<evidence type="ECO:0000256" key="2">
    <source>
        <dbReference type="ARBA" id="ARBA00005182"/>
    </source>
</evidence>
<comment type="pathway">
    <text evidence="2">Glycan biosynthesis; alginate biosynthesis.</text>
</comment>
<feature type="transmembrane region" description="Helical" evidence="7">
    <location>
        <begin position="12"/>
        <end position="29"/>
    </location>
</feature>
<keyword evidence="3" id="KW-0808">Transferase</keyword>
<dbReference type="AlphaFoldDB" id="A0A3N3E1S8"/>
<evidence type="ECO:0000256" key="6">
    <source>
        <dbReference type="ARBA" id="ARBA00022841"/>
    </source>
</evidence>
<dbReference type="GO" id="GO:0016740">
    <property type="term" value="F:transferase activity"/>
    <property type="evidence" value="ECO:0007669"/>
    <property type="project" value="UniProtKB-KW"/>
</dbReference>
<evidence type="ECO:0000256" key="3">
    <source>
        <dbReference type="ARBA" id="ARBA00022679"/>
    </source>
</evidence>
<keyword evidence="4" id="KW-0732">Signal</keyword>
<keyword evidence="6" id="KW-0016">Alginate biosynthesis</keyword>
<dbReference type="EMBL" id="RKIK01000018">
    <property type="protein sequence ID" value="ROV60662.1"/>
    <property type="molecule type" value="Genomic_DNA"/>
</dbReference>
<keyword evidence="7" id="KW-0472">Membrane</keyword>
<protein>
    <recommendedName>
        <fullName evidence="8">AlgX/AlgJ SGNH hydrolase-like domain-containing protein</fullName>
    </recommendedName>
</protein>
<evidence type="ECO:0000313" key="10">
    <source>
        <dbReference type="Proteomes" id="UP000278792"/>
    </source>
</evidence>
<evidence type="ECO:0000256" key="5">
    <source>
        <dbReference type="ARBA" id="ARBA00022764"/>
    </source>
</evidence>
<dbReference type="GO" id="GO:0042597">
    <property type="term" value="C:periplasmic space"/>
    <property type="evidence" value="ECO:0007669"/>
    <property type="project" value="UniProtKB-SubCell"/>
</dbReference>
<reference evidence="9 10" key="1">
    <citation type="submission" date="2018-11" db="EMBL/GenBank/DDBJ databases">
        <title>Vibrio ponticus strain CAIM 1751 pathogenic for the snapper Lutjanus guttatus.</title>
        <authorList>
            <person name="Soto-Rodriguez S."/>
            <person name="Lozano-Olvera R."/>
            <person name="Gomez-Gil B."/>
        </authorList>
    </citation>
    <scope>NUCLEOTIDE SEQUENCE [LARGE SCALE GENOMIC DNA]</scope>
    <source>
        <strain evidence="9 10">CAIM 1751</strain>
    </source>
</reference>
<comment type="caution">
    <text evidence="9">The sequence shown here is derived from an EMBL/GenBank/DDBJ whole genome shotgun (WGS) entry which is preliminary data.</text>
</comment>
<dbReference type="Proteomes" id="UP000278792">
    <property type="component" value="Unassembled WGS sequence"/>
</dbReference>
<dbReference type="UniPathway" id="UPA00286"/>
<evidence type="ECO:0000256" key="7">
    <source>
        <dbReference type="SAM" id="Phobius"/>
    </source>
</evidence>
<organism evidence="9 10">
    <name type="scientific">Vibrio ponticus</name>
    <dbReference type="NCBI Taxonomy" id="265668"/>
    <lineage>
        <taxon>Bacteria</taxon>
        <taxon>Pseudomonadati</taxon>
        <taxon>Pseudomonadota</taxon>
        <taxon>Gammaproteobacteria</taxon>
        <taxon>Vibrionales</taxon>
        <taxon>Vibrionaceae</taxon>
        <taxon>Vibrio</taxon>
    </lineage>
</organism>
<proteinExistence type="predicted"/>
<keyword evidence="7" id="KW-1133">Transmembrane helix</keyword>
<feature type="domain" description="AlgX/AlgJ SGNH hydrolase-like" evidence="8">
    <location>
        <begin position="80"/>
        <end position="333"/>
    </location>
</feature>
<evidence type="ECO:0000256" key="4">
    <source>
        <dbReference type="ARBA" id="ARBA00022729"/>
    </source>
</evidence>
<dbReference type="GO" id="GO:0042121">
    <property type="term" value="P:alginic acid biosynthetic process"/>
    <property type="evidence" value="ECO:0007669"/>
    <property type="project" value="UniProtKB-UniPathway"/>
</dbReference>
<dbReference type="Pfam" id="PF16822">
    <property type="entry name" value="ALGX"/>
    <property type="match status" value="1"/>
</dbReference>
<evidence type="ECO:0000259" key="8">
    <source>
        <dbReference type="Pfam" id="PF16822"/>
    </source>
</evidence>
<accession>A0A3N3E1S8</accession>
<sequence length="351" mass="39606">MMKDIYLKISSLTFMLFISLVCIGNLYQIPKQPIQGNILNGERTRAIEALYDDNSILSEWSKNLWAMLDYVLLDEGMTGVVIGTDGWLFSQEEYELPVESRLAGNIVFIEDTAKTLQRLNIALKIMLIPEKAEIYSHLSPKQQLRGEQLRLRVTRSLDAIQVKYLDLFSVFSSHSDNSELYLKTDTHWSPVGAKVAATTLANQLLSKGDTPYLSQLTETQEFRGDLLNFIPVYPYFKSLGPSPDSLPIYRTAPEANNEDALFGDQPLPELVLVGTSYSANPNWNFPGFLREAASQDLIDMSVAGEGPFKPMLHVLNDTSLLEGGVKTIIWEIPIRYFESQQFYMSMQGDHS</sequence>